<keyword evidence="2" id="KW-1185">Reference proteome</keyword>
<organism evidence="1 2">
    <name type="scientific">Haematococcus lacustris</name>
    <name type="common">Green alga</name>
    <name type="synonym">Haematococcus pluvialis</name>
    <dbReference type="NCBI Taxonomy" id="44745"/>
    <lineage>
        <taxon>Eukaryota</taxon>
        <taxon>Viridiplantae</taxon>
        <taxon>Chlorophyta</taxon>
        <taxon>core chlorophytes</taxon>
        <taxon>Chlorophyceae</taxon>
        <taxon>CS clade</taxon>
        <taxon>Chlamydomonadales</taxon>
        <taxon>Haematococcaceae</taxon>
        <taxon>Haematococcus</taxon>
    </lineage>
</organism>
<sequence length="35" mass="3605">MEQEVSPSEAAAGSQALQGTLYQALSSWGHATRAA</sequence>
<evidence type="ECO:0000313" key="1">
    <source>
        <dbReference type="EMBL" id="GFH18465.1"/>
    </source>
</evidence>
<accession>A0A699ZA00</accession>
<evidence type="ECO:0000313" key="2">
    <source>
        <dbReference type="Proteomes" id="UP000485058"/>
    </source>
</evidence>
<protein>
    <submittedName>
        <fullName evidence="1">Uncharacterized protein</fullName>
    </submittedName>
</protein>
<dbReference type="EMBL" id="BLLF01001305">
    <property type="protein sequence ID" value="GFH18465.1"/>
    <property type="molecule type" value="Genomic_DNA"/>
</dbReference>
<reference evidence="1 2" key="1">
    <citation type="submission" date="2020-02" db="EMBL/GenBank/DDBJ databases">
        <title>Draft genome sequence of Haematococcus lacustris strain NIES-144.</title>
        <authorList>
            <person name="Morimoto D."/>
            <person name="Nakagawa S."/>
            <person name="Yoshida T."/>
            <person name="Sawayama S."/>
        </authorList>
    </citation>
    <scope>NUCLEOTIDE SEQUENCE [LARGE SCALE GENOMIC DNA]</scope>
    <source>
        <strain evidence="1 2">NIES-144</strain>
    </source>
</reference>
<dbReference type="AlphaFoldDB" id="A0A699ZA00"/>
<proteinExistence type="predicted"/>
<comment type="caution">
    <text evidence="1">The sequence shown here is derived from an EMBL/GenBank/DDBJ whole genome shotgun (WGS) entry which is preliminary data.</text>
</comment>
<name>A0A699ZA00_HAELA</name>
<dbReference type="Proteomes" id="UP000485058">
    <property type="component" value="Unassembled WGS sequence"/>
</dbReference>
<gene>
    <name evidence="1" type="ORF">HaLaN_15277</name>
</gene>